<reference evidence="3" key="1">
    <citation type="journal article" date="2012" name="Science">
        <title>The Paleozoic origin of enzymatic lignin decomposition reconstructed from 31 fungal genomes.</title>
        <authorList>
            <person name="Floudas D."/>
            <person name="Binder M."/>
            <person name="Riley R."/>
            <person name="Barry K."/>
            <person name="Blanchette R.A."/>
            <person name="Henrissat B."/>
            <person name="Martinez A.T."/>
            <person name="Otillar R."/>
            <person name="Spatafora J.W."/>
            <person name="Yadav J.S."/>
            <person name="Aerts A."/>
            <person name="Benoit I."/>
            <person name="Boyd A."/>
            <person name="Carlson A."/>
            <person name="Copeland A."/>
            <person name="Coutinho P.M."/>
            <person name="de Vries R.P."/>
            <person name="Ferreira P."/>
            <person name="Findley K."/>
            <person name="Foster B."/>
            <person name="Gaskell J."/>
            <person name="Glotzer D."/>
            <person name="Gorecki P."/>
            <person name="Heitman J."/>
            <person name="Hesse C."/>
            <person name="Hori C."/>
            <person name="Igarashi K."/>
            <person name="Jurgens J.A."/>
            <person name="Kallen N."/>
            <person name="Kersten P."/>
            <person name="Kohler A."/>
            <person name="Kuees U."/>
            <person name="Kumar T.K.A."/>
            <person name="Kuo A."/>
            <person name="LaButti K."/>
            <person name="Larrondo L.F."/>
            <person name="Lindquist E."/>
            <person name="Ling A."/>
            <person name="Lombard V."/>
            <person name="Lucas S."/>
            <person name="Lundell T."/>
            <person name="Martin R."/>
            <person name="McLaughlin D.J."/>
            <person name="Morgenstern I."/>
            <person name="Morin E."/>
            <person name="Murat C."/>
            <person name="Nagy L.G."/>
            <person name="Nolan M."/>
            <person name="Ohm R.A."/>
            <person name="Patyshakuliyeva A."/>
            <person name="Rokas A."/>
            <person name="Ruiz-Duenas F.J."/>
            <person name="Sabat G."/>
            <person name="Salamov A."/>
            <person name="Samejima M."/>
            <person name="Schmutz J."/>
            <person name="Slot J.C."/>
            <person name="St John F."/>
            <person name="Stenlid J."/>
            <person name="Sun H."/>
            <person name="Sun S."/>
            <person name="Syed K."/>
            <person name="Tsang A."/>
            <person name="Wiebenga A."/>
            <person name="Young D."/>
            <person name="Pisabarro A."/>
            <person name="Eastwood D.C."/>
            <person name="Martin F."/>
            <person name="Cullen D."/>
            <person name="Grigoriev I.V."/>
            <person name="Hibbett D.S."/>
        </authorList>
    </citation>
    <scope>NUCLEOTIDE SEQUENCE [LARGE SCALE GENOMIC DNA]</scope>
    <source>
        <strain evidence="3">RWD-64-598 SS2</strain>
    </source>
</reference>
<feature type="region of interest" description="Disordered" evidence="1">
    <location>
        <begin position="1"/>
        <end position="107"/>
    </location>
</feature>
<evidence type="ECO:0000313" key="2">
    <source>
        <dbReference type="EMBL" id="EIW84102.1"/>
    </source>
</evidence>
<comment type="caution">
    <text evidence="2">The sequence shown here is derived from an EMBL/GenBank/DDBJ whole genome shotgun (WGS) entry which is preliminary data.</text>
</comment>
<dbReference type="KEGG" id="cput:CONPUDRAFT_151147"/>
<feature type="compositionally biased region" description="Low complexity" evidence="1">
    <location>
        <begin position="59"/>
        <end position="77"/>
    </location>
</feature>
<keyword evidence="3" id="KW-1185">Reference proteome</keyword>
<feature type="compositionally biased region" description="Basic and acidic residues" evidence="1">
    <location>
        <begin position="31"/>
        <end position="40"/>
    </location>
</feature>
<accession>A0A5M3MY92</accession>
<organism evidence="2 3">
    <name type="scientific">Coniophora puteana (strain RWD-64-598)</name>
    <name type="common">Brown rot fungus</name>
    <dbReference type="NCBI Taxonomy" id="741705"/>
    <lineage>
        <taxon>Eukaryota</taxon>
        <taxon>Fungi</taxon>
        <taxon>Dikarya</taxon>
        <taxon>Basidiomycota</taxon>
        <taxon>Agaricomycotina</taxon>
        <taxon>Agaricomycetes</taxon>
        <taxon>Agaricomycetidae</taxon>
        <taxon>Boletales</taxon>
        <taxon>Coniophorineae</taxon>
        <taxon>Coniophoraceae</taxon>
        <taxon>Coniophora</taxon>
    </lineage>
</organism>
<feature type="compositionally biased region" description="Polar residues" evidence="1">
    <location>
        <begin position="19"/>
        <end position="29"/>
    </location>
</feature>
<dbReference type="AlphaFoldDB" id="A0A5M3MY92"/>
<gene>
    <name evidence="2" type="ORF">CONPUDRAFT_151147</name>
</gene>
<proteinExistence type="predicted"/>
<dbReference type="Proteomes" id="UP000053558">
    <property type="component" value="Unassembled WGS sequence"/>
</dbReference>
<evidence type="ECO:0000256" key="1">
    <source>
        <dbReference type="SAM" id="MobiDB-lite"/>
    </source>
</evidence>
<dbReference type="GeneID" id="19202813"/>
<protein>
    <submittedName>
        <fullName evidence="2">Uncharacterized protein</fullName>
    </submittedName>
</protein>
<dbReference type="EMBL" id="JH711575">
    <property type="protein sequence ID" value="EIW84102.1"/>
    <property type="molecule type" value="Genomic_DNA"/>
</dbReference>
<dbReference type="RefSeq" id="XP_007765904.1">
    <property type="nucleotide sequence ID" value="XM_007767714.1"/>
</dbReference>
<feature type="compositionally biased region" description="Polar residues" evidence="1">
    <location>
        <begin position="41"/>
        <end position="58"/>
    </location>
</feature>
<name>A0A5M3MY92_CONPW</name>
<sequence>MAPQFPNQKWPGGPPPSVFTESPAPSQNAPGRDDKQETARLQETPQGNPNQKIDAQNVSKSSSEPPPSSFAEPSEPSQDAPGEHDKSQVAGPQEENPQTVVKRGPKL</sequence>
<evidence type="ECO:0000313" key="3">
    <source>
        <dbReference type="Proteomes" id="UP000053558"/>
    </source>
</evidence>